<evidence type="ECO:0000256" key="2">
    <source>
        <dbReference type="SAM" id="Phobius"/>
    </source>
</evidence>
<name>A0A7J0FEK7_9ERIC</name>
<keyword evidence="4" id="KW-0418">Kinase</keyword>
<accession>A0A7J0FEK7</accession>
<reference evidence="4 5" key="1">
    <citation type="submission" date="2019-07" db="EMBL/GenBank/DDBJ databases">
        <title>De Novo Assembly of kiwifruit Actinidia rufa.</title>
        <authorList>
            <person name="Sugita-Konishi S."/>
            <person name="Sato K."/>
            <person name="Mori E."/>
            <person name="Abe Y."/>
            <person name="Kisaki G."/>
            <person name="Hamano K."/>
            <person name="Suezawa K."/>
            <person name="Otani M."/>
            <person name="Fukuda T."/>
            <person name="Manabe T."/>
            <person name="Gomi K."/>
            <person name="Tabuchi M."/>
            <person name="Akimitsu K."/>
            <person name="Kataoka I."/>
        </authorList>
    </citation>
    <scope>NUCLEOTIDE SEQUENCE [LARGE SCALE GENOMIC DNA]</scope>
    <source>
        <strain evidence="5">cv. Fuchu</strain>
    </source>
</reference>
<keyword evidence="2 4" id="KW-0812">Transmembrane</keyword>
<dbReference type="InterPro" id="IPR000719">
    <property type="entry name" value="Prot_kinase_dom"/>
</dbReference>
<keyword evidence="1" id="KW-0547">Nucleotide-binding</keyword>
<dbReference type="Gene3D" id="3.30.200.20">
    <property type="entry name" value="Phosphorylase Kinase, domain 1"/>
    <property type="match status" value="1"/>
</dbReference>
<dbReference type="InterPro" id="IPR001245">
    <property type="entry name" value="Ser-Thr/Tyr_kinase_cat_dom"/>
</dbReference>
<dbReference type="PANTHER" id="PTHR45631">
    <property type="entry name" value="OS07G0107800 PROTEIN-RELATED"/>
    <property type="match status" value="1"/>
</dbReference>
<dbReference type="Gene3D" id="1.10.510.10">
    <property type="entry name" value="Transferase(Phosphotransferase) domain 1"/>
    <property type="match status" value="1"/>
</dbReference>
<keyword evidence="4" id="KW-0808">Transferase</keyword>
<feature type="transmembrane region" description="Helical" evidence="2">
    <location>
        <begin position="43"/>
        <end position="65"/>
    </location>
</feature>
<dbReference type="PROSITE" id="PS00107">
    <property type="entry name" value="PROTEIN_KINASE_ATP"/>
    <property type="match status" value="1"/>
</dbReference>
<protein>
    <submittedName>
        <fullName evidence="4">Leucine-rich repeat transmembrane protein kinase protein</fullName>
    </submittedName>
</protein>
<feature type="binding site" evidence="1">
    <location>
        <position position="152"/>
    </location>
    <ligand>
        <name>ATP</name>
        <dbReference type="ChEBI" id="CHEBI:30616"/>
    </ligand>
</feature>
<comment type="caution">
    <text evidence="4">The sequence shown here is derived from an EMBL/GenBank/DDBJ whole genome shotgun (WGS) entry which is preliminary data.</text>
</comment>
<dbReference type="SUPFAM" id="SSF56112">
    <property type="entry name" value="Protein kinase-like (PK-like)"/>
    <property type="match status" value="1"/>
</dbReference>
<dbReference type="AlphaFoldDB" id="A0A7J0FEK7"/>
<dbReference type="PROSITE" id="PS50011">
    <property type="entry name" value="PROTEIN_KINASE_DOM"/>
    <property type="match status" value="1"/>
</dbReference>
<dbReference type="InterPro" id="IPR017441">
    <property type="entry name" value="Protein_kinase_ATP_BS"/>
</dbReference>
<dbReference type="Pfam" id="PF07714">
    <property type="entry name" value="PK_Tyr_Ser-Thr"/>
    <property type="match status" value="2"/>
</dbReference>
<feature type="transmembrane region" description="Helical" evidence="2">
    <location>
        <begin position="376"/>
        <end position="395"/>
    </location>
</feature>
<dbReference type="InterPro" id="IPR011009">
    <property type="entry name" value="Kinase-like_dom_sf"/>
</dbReference>
<evidence type="ECO:0000259" key="3">
    <source>
        <dbReference type="PROSITE" id="PS50011"/>
    </source>
</evidence>
<feature type="domain" description="Protein kinase" evidence="3">
    <location>
        <begin position="122"/>
        <end position="444"/>
    </location>
</feature>
<keyword evidence="5" id="KW-1185">Reference proteome</keyword>
<evidence type="ECO:0000313" key="5">
    <source>
        <dbReference type="Proteomes" id="UP000585474"/>
    </source>
</evidence>
<dbReference type="GO" id="GO:0004672">
    <property type="term" value="F:protein kinase activity"/>
    <property type="evidence" value="ECO:0007669"/>
    <property type="project" value="InterPro"/>
</dbReference>
<keyword evidence="1" id="KW-0067">ATP-binding</keyword>
<evidence type="ECO:0000256" key="1">
    <source>
        <dbReference type="PROSITE-ProRule" id="PRU10141"/>
    </source>
</evidence>
<evidence type="ECO:0000313" key="4">
    <source>
        <dbReference type="EMBL" id="GFY97105.1"/>
    </source>
</evidence>
<dbReference type="GO" id="GO:0005524">
    <property type="term" value="F:ATP binding"/>
    <property type="evidence" value="ECO:0007669"/>
    <property type="project" value="UniProtKB-UniRule"/>
</dbReference>
<dbReference type="Proteomes" id="UP000585474">
    <property type="component" value="Unassembled WGS sequence"/>
</dbReference>
<gene>
    <name evidence="4" type="ORF">Acr_11g0014110</name>
</gene>
<sequence length="444" mass="49479">MFTGSVPQALLSKNGSTLTLSVGENPYLCVSISGTKKSSKKKYIVAASIISVLVLVVSVGAFVYWKSRRKTSQEIAVEMIKEVLPHVEYTEVPLVSKAQSIKVQLVSKTQYFTLPQLDSITKNFTVLLGKGASGEVYHGYLEDQRKDVAVKKLFPSDANISRQFQTEVELLWRIHHKNLVSILGYCNDDMTMAVVYEYMARGSLKKNLSAESRSHITAENVAGTIDYVDPEYNSTGKLSEKSDVYSFGIALLELITGQRVRVKCTEGPQKVIHIVEWVEQVHKGDIQNVIDSRLLGTLGMDSATSALAIALECVPKTAGQRLDVTEVLARLKECLALESRDGRACRGHDGDEEGTSSFDQKVFRGDVGAKNSIGHFWVEFLFPVLLLVQYLFAYCKYASMRPHSPSLVSLYPKLFLFYPIKFSSTDCFVRKLFGTRNGILLIYH</sequence>
<dbReference type="PANTHER" id="PTHR45631:SF202">
    <property type="entry name" value="SENESCENCE-INDUCED RECEPTOR-LIKE SERINE_THREONINE-PROTEIN KINASE"/>
    <property type="match status" value="1"/>
</dbReference>
<keyword evidence="2" id="KW-0472">Membrane</keyword>
<proteinExistence type="predicted"/>
<dbReference type="OrthoDB" id="1658010at2759"/>
<organism evidence="4 5">
    <name type="scientific">Actinidia rufa</name>
    <dbReference type="NCBI Taxonomy" id="165716"/>
    <lineage>
        <taxon>Eukaryota</taxon>
        <taxon>Viridiplantae</taxon>
        <taxon>Streptophyta</taxon>
        <taxon>Embryophyta</taxon>
        <taxon>Tracheophyta</taxon>
        <taxon>Spermatophyta</taxon>
        <taxon>Magnoliopsida</taxon>
        <taxon>eudicotyledons</taxon>
        <taxon>Gunneridae</taxon>
        <taxon>Pentapetalae</taxon>
        <taxon>asterids</taxon>
        <taxon>Ericales</taxon>
        <taxon>Actinidiaceae</taxon>
        <taxon>Actinidia</taxon>
    </lineage>
</organism>
<dbReference type="EMBL" id="BJWL01000011">
    <property type="protein sequence ID" value="GFY97105.1"/>
    <property type="molecule type" value="Genomic_DNA"/>
</dbReference>
<keyword evidence="2" id="KW-1133">Transmembrane helix</keyword>